<name>A0AAN5CHY0_9BILA</name>
<gene>
    <name evidence="1" type="ORF">PMAYCL1PPCAC_14884</name>
</gene>
<sequence length="79" mass="8949">FHLKLTQIEEIPKNGNSYLQSHHRDEEPAFGLISAHVHANLPAYLWGHHIASQRDGHIFDDQKNADNWKAVGALLDSRA</sequence>
<dbReference type="AlphaFoldDB" id="A0AAN5CHY0"/>
<feature type="non-terminal residue" evidence="1">
    <location>
        <position position="79"/>
    </location>
</feature>
<evidence type="ECO:0000313" key="2">
    <source>
        <dbReference type="Proteomes" id="UP001328107"/>
    </source>
</evidence>
<evidence type="ECO:0000313" key="1">
    <source>
        <dbReference type="EMBL" id="GMR44689.1"/>
    </source>
</evidence>
<dbReference type="EMBL" id="BTRK01000004">
    <property type="protein sequence ID" value="GMR44689.1"/>
    <property type="molecule type" value="Genomic_DNA"/>
</dbReference>
<keyword evidence="2" id="KW-1185">Reference proteome</keyword>
<comment type="caution">
    <text evidence="1">The sequence shown here is derived from an EMBL/GenBank/DDBJ whole genome shotgun (WGS) entry which is preliminary data.</text>
</comment>
<dbReference type="Proteomes" id="UP001328107">
    <property type="component" value="Unassembled WGS sequence"/>
</dbReference>
<feature type="non-terminal residue" evidence="1">
    <location>
        <position position="1"/>
    </location>
</feature>
<proteinExistence type="predicted"/>
<organism evidence="1 2">
    <name type="scientific">Pristionchus mayeri</name>
    <dbReference type="NCBI Taxonomy" id="1317129"/>
    <lineage>
        <taxon>Eukaryota</taxon>
        <taxon>Metazoa</taxon>
        <taxon>Ecdysozoa</taxon>
        <taxon>Nematoda</taxon>
        <taxon>Chromadorea</taxon>
        <taxon>Rhabditida</taxon>
        <taxon>Rhabditina</taxon>
        <taxon>Diplogasteromorpha</taxon>
        <taxon>Diplogasteroidea</taxon>
        <taxon>Neodiplogasteridae</taxon>
        <taxon>Pristionchus</taxon>
    </lineage>
</organism>
<accession>A0AAN5CHY0</accession>
<protein>
    <submittedName>
        <fullName evidence="1">Uncharacterized protein</fullName>
    </submittedName>
</protein>
<reference evidence="2" key="1">
    <citation type="submission" date="2022-10" db="EMBL/GenBank/DDBJ databases">
        <title>Genome assembly of Pristionchus species.</title>
        <authorList>
            <person name="Yoshida K."/>
            <person name="Sommer R.J."/>
        </authorList>
    </citation>
    <scope>NUCLEOTIDE SEQUENCE [LARGE SCALE GENOMIC DNA]</scope>
    <source>
        <strain evidence="2">RS5460</strain>
    </source>
</reference>